<dbReference type="Gene3D" id="3.40.50.720">
    <property type="entry name" value="NAD(P)-binding Rossmann-like Domain"/>
    <property type="match status" value="1"/>
</dbReference>
<dbReference type="AlphaFoldDB" id="A0A5J6N9E8"/>
<proteinExistence type="predicted"/>
<evidence type="ECO:0000313" key="4">
    <source>
        <dbReference type="Proteomes" id="UP000325797"/>
    </source>
</evidence>
<keyword evidence="4" id="KW-1185">Reference proteome</keyword>
<dbReference type="PANTHER" id="PTHR43574">
    <property type="entry name" value="EPIMERASE-RELATED"/>
    <property type="match status" value="1"/>
</dbReference>
<evidence type="ECO:0000313" key="3">
    <source>
        <dbReference type="EMBL" id="QEX24066.1"/>
    </source>
</evidence>
<accession>A0A5J6N9E8</accession>
<dbReference type="Pfam" id="PF01370">
    <property type="entry name" value="Epimerase"/>
    <property type="match status" value="1"/>
</dbReference>
<keyword evidence="1" id="KW-0520">NAD</keyword>
<dbReference type="InterPro" id="IPR036291">
    <property type="entry name" value="NAD(P)-bd_dom_sf"/>
</dbReference>
<name>A0A5J6N9E8_9PROT</name>
<evidence type="ECO:0000256" key="1">
    <source>
        <dbReference type="ARBA" id="ARBA00023027"/>
    </source>
</evidence>
<feature type="domain" description="NAD-dependent epimerase/dehydratase" evidence="2">
    <location>
        <begin position="3"/>
        <end position="253"/>
    </location>
</feature>
<dbReference type="KEGG" id="hadh:FRZ61_40070"/>
<dbReference type="Proteomes" id="UP000325797">
    <property type="component" value="Chromosome"/>
</dbReference>
<dbReference type="InterPro" id="IPR001509">
    <property type="entry name" value="Epimerase_deHydtase"/>
</dbReference>
<dbReference type="EMBL" id="CP042582">
    <property type="protein sequence ID" value="QEX24066.1"/>
    <property type="molecule type" value="Genomic_DNA"/>
</dbReference>
<gene>
    <name evidence="3" type="primary">lspL</name>
    <name evidence="3" type="ORF">FRZ61_40070</name>
</gene>
<sequence length="327" mass="36261">MTVLVTGAAGFIGFHLASTLLDRGERVVGVDNFIHFYEPALKRARAAELQTRDGFVFHELDVADAAGLEALLERYPEIDRVLHMAGQPGVRHSIEKPWEFQRSNIDGQLAMVEAVRKRPGFKHLVFASSSSVYGDSKDVPFALDNPADRPRSLYAASKRAAEHIAAAYSHLYGTPITALRFFTVYGPWGRPDMASFLFIDAVLRGNKLFLFNGGALKRDFTYIDDIVAGVLAALDRPPAPDSEGLRYAVYNLGNHRTVDVRDFVKVIEKACGRKALIEEAPMQPGDVHVTYADISASTRDLGYVPRTPIEQGIPLTVAWYKRHYGLN</sequence>
<dbReference type="RefSeq" id="WP_151119377.1">
    <property type="nucleotide sequence ID" value="NZ_CP042582.1"/>
</dbReference>
<dbReference type="PRINTS" id="PR01713">
    <property type="entry name" value="NUCEPIMERASE"/>
</dbReference>
<dbReference type="OrthoDB" id="9801785at2"/>
<organism evidence="3 4">
    <name type="scientific">Hypericibacter adhaerens</name>
    <dbReference type="NCBI Taxonomy" id="2602016"/>
    <lineage>
        <taxon>Bacteria</taxon>
        <taxon>Pseudomonadati</taxon>
        <taxon>Pseudomonadota</taxon>
        <taxon>Alphaproteobacteria</taxon>
        <taxon>Rhodospirillales</taxon>
        <taxon>Dongiaceae</taxon>
        <taxon>Hypericibacter</taxon>
    </lineage>
</organism>
<protein>
    <submittedName>
        <fullName evidence="3">NAD-dependent epimerase</fullName>
    </submittedName>
</protein>
<dbReference type="SUPFAM" id="SSF51735">
    <property type="entry name" value="NAD(P)-binding Rossmann-fold domains"/>
    <property type="match status" value="1"/>
</dbReference>
<reference evidence="3 4" key="1">
    <citation type="submission" date="2019-08" db="EMBL/GenBank/DDBJ databases">
        <title>Hyperibacter terrae gen. nov., sp. nov. and Hyperibacter viscosus sp. nov., two new members in the family Rhodospirillaceae isolated from the rhizosphere of Hypericum perforatum.</title>
        <authorList>
            <person name="Noviana Z."/>
        </authorList>
    </citation>
    <scope>NUCLEOTIDE SEQUENCE [LARGE SCALE GENOMIC DNA]</scope>
    <source>
        <strain evidence="3 4">R5959</strain>
    </source>
</reference>
<evidence type="ECO:0000259" key="2">
    <source>
        <dbReference type="Pfam" id="PF01370"/>
    </source>
</evidence>